<evidence type="ECO:0000256" key="1">
    <source>
        <dbReference type="ARBA" id="ARBA00022737"/>
    </source>
</evidence>
<reference evidence="3 4" key="1">
    <citation type="submission" date="2021-05" db="EMBL/GenBank/DDBJ databases">
        <title>Genome Assembly of Synthetic Allotetraploid Brassica napus Reveals Homoeologous Exchanges between Subgenomes.</title>
        <authorList>
            <person name="Davis J.T."/>
        </authorList>
    </citation>
    <scope>NUCLEOTIDE SEQUENCE [LARGE SCALE GENOMIC DNA]</scope>
    <source>
        <strain evidence="4">cv. Da-Ae</strain>
        <tissue evidence="3">Seedling</tissue>
    </source>
</reference>
<feature type="repeat" description="PPR" evidence="2">
    <location>
        <begin position="310"/>
        <end position="344"/>
    </location>
</feature>
<evidence type="ECO:0000256" key="2">
    <source>
        <dbReference type="PROSITE-ProRule" id="PRU00708"/>
    </source>
</evidence>
<proteinExistence type="predicted"/>
<organism evidence="3 4">
    <name type="scientific">Brassica napus</name>
    <name type="common">Rape</name>
    <dbReference type="NCBI Taxonomy" id="3708"/>
    <lineage>
        <taxon>Eukaryota</taxon>
        <taxon>Viridiplantae</taxon>
        <taxon>Streptophyta</taxon>
        <taxon>Embryophyta</taxon>
        <taxon>Tracheophyta</taxon>
        <taxon>Spermatophyta</taxon>
        <taxon>Magnoliopsida</taxon>
        <taxon>eudicotyledons</taxon>
        <taxon>Gunneridae</taxon>
        <taxon>Pentapetalae</taxon>
        <taxon>rosids</taxon>
        <taxon>malvids</taxon>
        <taxon>Brassicales</taxon>
        <taxon>Brassicaceae</taxon>
        <taxon>Brassiceae</taxon>
        <taxon>Brassica</taxon>
    </lineage>
</organism>
<dbReference type="NCBIfam" id="TIGR00756">
    <property type="entry name" value="PPR"/>
    <property type="match status" value="6"/>
</dbReference>
<feature type="repeat" description="PPR" evidence="2">
    <location>
        <begin position="275"/>
        <end position="309"/>
    </location>
</feature>
<accession>A0ABQ8BN51</accession>
<feature type="repeat" description="PPR" evidence="2">
    <location>
        <begin position="176"/>
        <end position="206"/>
    </location>
</feature>
<feature type="repeat" description="PPR" evidence="2">
    <location>
        <begin position="208"/>
        <end position="242"/>
    </location>
</feature>
<feature type="repeat" description="PPR" evidence="2">
    <location>
        <begin position="141"/>
        <end position="175"/>
    </location>
</feature>
<dbReference type="InterPro" id="IPR002885">
    <property type="entry name" value="PPR_rpt"/>
</dbReference>
<evidence type="ECO:0000313" key="4">
    <source>
        <dbReference type="Proteomes" id="UP000824890"/>
    </source>
</evidence>
<dbReference type="PANTHER" id="PTHR45613">
    <property type="entry name" value="PENTATRICOPEPTIDE REPEAT-CONTAINING PROTEIN"/>
    <property type="match status" value="1"/>
</dbReference>
<keyword evidence="4" id="KW-1185">Reference proteome</keyword>
<dbReference type="Gene3D" id="1.25.40.10">
    <property type="entry name" value="Tetratricopeptide repeat domain"/>
    <property type="match status" value="3"/>
</dbReference>
<dbReference type="Pfam" id="PF12854">
    <property type="entry name" value="PPR_1"/>
    <property type="match status" value="1"/>
</dbReference>
<sequence>MDSGGLSWGKGTIQVVMIRSAKAMRFAPPLILRTSLFQSPYEFVLYFCERDFSGLSRDRNGSYREMLRSGLVDIKKDDAISLFQSMIRSRPLPTVIDFTRLGITPNVITFSALIDSFVKEGKLKEAKELYNEMIARGIDPDTITYNSLIYGLCNEKRLDEANQMIELMVRKGCDPSIVTYSILINGYCKAKRVDDGMRLFRKMPLRADTVTYNTLVQGFCQSGKLNVAKELFQEMVSIGVPPSVMTYGILLDGFMVDDAWDLFCSLSLNKGVKPDVKTYTIMIGGLCKKGSLSEAGMLFRKMGEDGIAPNDCTYNTLIRAHLRGSDISTSVELIEEMKRWGFSADASTINIVMDMLSSGRLDRSFLDMLS</sequence>
<dbReference type="EMBL" id="JAGKQM010000010">
    <property type="protein sequence ID" value="KAH0906219.1"/>
    <property type="molecule type" value="Genomic_DNA"/>
</dbReference>
<dbReference type="Proteomes" id="UP000824890">
    <property type="component" value="Unassembled WGS sequence"/>
</dbReference>
<gene>
    <name evidence="3" type="ORF">HID58_038046</name>
</gene>
<comment type="caution">
    <text evidence="3">The sequence shown here is derived from an EMBL/GenBank/DDBJ whole genome shotgun (WGS) entry which is preliminary data.</text>
</comment>
<dbReference type="Pfam" id="PF13041">
    <property type="entry name" value="PPR_2"/>
    <property type="match status" value="3"/>
</dbReference>
<dbReference type="InterPro" id="IPR011990">
    <property type="entry name" value="TPR-like_helical_dom_sf"/>
</dbReference>
<dbReference type="PANTHER" id="PTHR45613:SF207">
    <property type="entry name" value="OS08G0300700 PROTEIN"/>
    <property type="match status" value="1"/>
</dbReference>
<evidence type="ECO:0000313" key="3">
    <source>
        <dbReference type="EMBL" id="KAH0906219.1"/>
    </source>
</evidence>
<dbReference type="PROSITE" id="PS51375">
    <property type="entry name" value="PPR"/>
    <property type="match status" value="6"/>
</dbReference>
<feature type="repeat" description="PPR" evidence="2">
    <location>
        <begin position="106"/>
        <end position="140"/>
    </location>
</feature>
<protein>
    <submittedName>
        <fullName evidence="3">Uncharacterized protein</fullName>
    </submittedName>
</protein>
<keyword evidence="1" id="KW-0677">Repeat</keyword>
<dbReference type="SUPFAM" id="SSF81901">
    <property type="entry name" value="HCP-like"/>
    <property type="match status" value="1"/>
</dbReference>
<name>A0ABQ8BN51_BRANA</name>